<gene>
    <name evidence="1" type="ORF">CHF27_010340</name>
</gene>
<evidence type="ECO:0000313" key="2">
    <source>
        <dbReference type="Proteomes" id="UP000243494"/>
    </source>
</evidence>
<name>A0A371IRG6_9FIRM</name>
<dbReference type="Proteomes" id="UP000243494">
    <property type="component" value="Unassembled WGS sequence"/>
</dbReference>
<proteinExistence type="predicted"/>
<accession>A0A371IRG6</accession>
<sequence length="74" mass="8730">IQKRFVSHDLPIMLNSIDEYVDYNSEQALKIDYMYRNLTDLTSKFYLTAIKSITLSQKSTAGCMIMFFKDLLYM</sequence>
<protein>
    <submittedName>
        <fullName evidence="1">Uncharacterized protein</fullName>
    </submittedName>
</protein>
<feature type="non-terminal residue" evidence="1">
    <location>
        <position position="1"/>
    </location>
</feature>
<keyword evidence="2" id="KW-1185">Reference proteome</keyword>
<dbReference type="EMBL" id="NOJZ02000020">
    <property type="protein sequence ID" value="RDY23071.1"/>
    <property type="molecule type" value="Genomic_DNA"/>
</dbReference>
<reference evidence="1 2" key="1">
    <citation type="journal article" date="2017" name="Genome Announc.">
        <title>Draft Genome Sequence of Romboutsia maritimum sp. nov. Strain CCRI-22766(T), Isolated from Coastal Estuarine Mud.</title>
        <authorList>
            <person name="Maheux A.F."/>
            <person name="Boudreau D.K."/>
            <person name="Berube E."/>
            <person name="Boissinot M."/>
            <person name="Raymond F."/>
            <person name="Brodeur S."/>
            <person name="Corbeil J."/>
            <person name="Brightwell G."/>
            <person name="Broda D."/>
            <person name="Omar R.F."/>
            <person name="Bergeron M.G."/>
        </authorList>
    </citation>
    <scope>NUCLEOTIDE SEQUENCE [LARGE SCALE GENOMIC DNA]</scope>
    <source>
        <strain evidence="1 2">CCRI-22766</strain>
    </source>
</reference>
<evidence type="ECO:0000313" key="1">
    <source>
        <dbReference type="EMBL" id="RDY23071.1"/>
    </source>
</evidence>
<comment type="caution">
    <text evidence="1">The sequence shown here is derived from an EMBL/GenBank/DDBJ whole genome shotgun (WGS) entry which is preliminary data.</text>
</comment>
<dbReference type="AlphaFoldDB" id="A0A371IRG6"/>
<organism evidence="1 2">
    <name type="scientific">Romboutsia maritimum</name>
    <dbReference type="NCBI Taxonomy" id="2020948"/>
    <lineage>
        <taxon>Bacteria</taxon>
        <taxon>Bacillati</taxon>
        <taxon>Bacillota</taxon>
        <taxon>Clostridia</taxon>
        <taxon>Peptostreptococcales</taxon>
        <taxon>Peptostreptococcaceae</taxon>
        <taxon>Romboutsia</taxon>
    </lineage>
</organism>